<feature type="domain" description="Fucolectin tachylectin-4 pentraxin-1" evidence="11">
    <location>
        <begin position="1189"/>
        <end position="1347"/>
    </location>
</feature>
<dbReference type="InterPro" id="IPR002889">
    <property type="entry name" value="WSC_carb-bd"/>
</dbReference>
<dbReference type="Gene3D" id="3.10.100.10">
    <property type="entry name" value="Mannose-Binding Protein A, subunit A"/>
    <property type="match status" value="2"/>
</dbReference>
<feature type="domain" description="C-type lectin" evidence="8">
    <location>
        <begin position="2046"/>
        <end position="2177"/>
    </location>
</feature>
<evidence type="ECO:0000256" key="2">
    <source>
        <dbReference type="ARBA" id="ARBA00022723"/>
    </source>
</evidence>
<dbReference type="GO" id="GO:0008270">
    <property type="term" value="F:zinc ion binding"/>
    <property type="evidence" value="ECO:0007669"/>
    <property type="project" value="InterPro"/>
</dbReference>
<proteinExistence type="predicted"/>
<feature type="compositionally biased region" description="Basic and acidic residues" evidence="6">
    <location>
        <begin position="270"/>
        <end position="289"/>
    </location>
</feature>
<dbReference type="CDD" id="cd00037">
    <property type="entry name" value="CLECT"/>
    <property type="match status" value="1"/>
</dbReference>
<dbReference type="InterPro" id="IPR016186">
    <property type="entry name" value="C-type_lectin-like/link_sf"/>
</dbReference>
<organism evidence="12 13">
    <name type="scientific">Branchiostoma lanceolatum</name>
    <name type="common">Common lancelet</name>
    <name type="synonym">Amphioxus lanceolatum</name>
    <dbReference type="NCBI Taxonomy" id="7740"/>
    <lineage>
        <taxon>Eukaryota</taxon>
        <taxon>Metazoa</taxon>
        <taxon>Chordata</taxon>
        <taxon>Cephalochordata</taxon>
        <taxon>Leptocardii</taxon>
        <taxon>Amphioxiformes</taxon>
        <taxon>Branchiostomatidae</taxon>
        <taxon>Branchiostoma</taxon>
    </lineage>
</organism>
<dbReference type="InterPro" id="IPR018378">
    <property type="entry name" value="C-type_lectin_CS"/>
</dbReference>
<dbReference type="SMART" id="SM00321">
    <property type="entry name" value="WSC"/>
    <property type="match status" value="1"/>
</dbReference>
<dbReference type="FunFam" id="2.40.20.10:FF:000020">
    <property type="entry name" value="Uncharacterized protein"/>
    <property type="match status" value="1"/>
</dbReference>
<dbReference type="GO" id="GO:0004222">
    <property type="term" value="F:metalloendopeptidase activity"/>
    <property type="evidence" value="ECO:0007669"/>
    <property type="project" value="InterPro"/>
</dbReference>
<protein>
    <submittedName>
        <fullName evidence="12">ADAMTS9 protein</fullName>
    </submittedName>
</protein>
<dbReference type="InterPro" id="IPR001304">
    <property type="entry name" value="C-type_lectin-like"/>
</dbReference>
<feature type="region of interest" description="Disordered" evidence="6">
    <location>
        <begin position="1842"/>
        <end position="1867"/>
    </location>
</feature>
<dbReference type="SUPFAM" id="SSF49785">
    <property type="entry name" value="Galactose-binding domain-like"/>
    <property type="match status" value="1"/>
</dbReference>
<dbReference type="PRINTS" id="PR00018">
    <property type="entry name" value="KRINGLE"/>
</dbReference>
<dbReference type="Pfam" id="PF01822">
    <property type="entry name" value="WSC"/>
    <property type="match status" value="1"/>
</dbReference>
<feature type="region of interest" description="Disordered" evidence="6">
    <location>
        <begin position="1134"/>
        <end position="1194"/>
    </location>
</feature>
<dbReference type="SUPFAM" id="SSF56436">
    <property type="entry name" value="C-type lectin-like"/>
    <property type="match status" value="2"/>
</dbReference>
<dbReference type="Proteomes" id="UP000838412">
    <property type="component" value="Chromosome 1"/>
</dbReference>
<evidence type="ECO:0000313" key="12">
    <source>
        <dbReference type="EMBL" id="CAH1224628.1"/>
    </source>
</evidence>
<dbReference type="Pfam" id="PF08685">
    <property type="entry name" value="GON"/>
    <property type="match status" value="1"/>
</dbReference>
<evidence type="ECO:0000256" key="3">
    <source>
        <dbReference type="ARBA" id="ARBA00022729"/>
    </source>
</evidence>
<name>A0A8J9V5L9_BRALA</name>
<dbReference type="InterPro" id="IPR012314">
    <property type="entry name" value="Pept_M12B_GON-ADAMTSs"/>
</dbReference>
<feature type="compositionally biased region" description="Acidic residues" evidence="6">
    <location>
        <begin position="481"/>
        <end position="490"/>
    </location>
</feature>
<evidence type="ECO:0000256" key="6">
    <source>
        <dbReference type="SAM" id="MobiDB-lite"/>
    </source>
</evidence>
<feature type="signal peptide" evidence="7">
    <location>
        <begin position="1"/>
        <end position="23"/>
    </location>
</feature>
<feature type="region of interest" description="Disordered" evidence="6">
    <location>
        <begin position="2581"/>
        <end position="2602"/>
    </location>
</feature>
<keyword evidence="2" id="KW-0479">Metal-binding</keyword>
<dbReference type="Pfam" id="PF22633">
    <property type="entry name" value="F5_F8_type_C_2"/>
    <property type="match status" value="1"/>
</dbReference>
<feature type="region of interest" description="Disordered" evidence="6">
    <location>
        <begin position="470"/>
        <end position="496"/>
    </location>
</feature>
<feature type="domain" description="C-type lectin" evidence="8">
    <location>
        <begin position="2683"/>
        <end position="2806"/>
    </location>
</feature>
<evidence type="ECO:0000259" key="9">
    <source>
        <dbReference type="SMART" id="SM00130"/>
    </source>
</evidence>
<feature type="compositionally biased region" description="Acidic residues" evidence="6">
    <location>
        <begin position="979"/>
        <end position="988"/>
    </location>
</feature>
<evidence type="ECO:0000259" key="11">
    <source>
        <dbReference type="SMART" id="SM00607"/>
    </source>
</evidence>
<feature type="compositionally biased region" description="Acidic residues" evidence="6">
    <location>
        <begin position="1172"/>
        <end position="1181"/>
    </location>
</feature>
<evidence type="ECO:0000256" key="4">
    <source>
        <dbReference type="ARBA" id="ARBA00022837"/>
    </source>
</evidence>
<dbReference type="Pfam" id="PF00059">
    <property type="entry name" value="Lectin_C"/>
    <property type="match status" value="2"/>
</dbReference>
<keyword evidence="13" id="KW-1185">Reference proteome</keyword>
<dbReference type="InterPro" id="IPR000001">
    <property type="entry name" value="Kringle"/>
</dbReference>
<feature type="region of interest" description="Disordered" evidence="6">
    <location>
        <begin position="965"/>
        <end position="988"/>
    </location>
</feature>
<dbReference type="EMBL" id="OV696686">
    <property type="protein sequence ID" value="CAH1224628.1"/>
    <property type="molecule type" value="Genomic_DNA"/>
</dbReference>
<feature type="compositionally biased region" description="Acidic residues" evidence="6">
    <location>
        <begin position="665"/>
        <end position="674"/>
    </location>
</feature>
<feature type="region of interest" description="Disordered" evidence="6">
    <location>
        <begin position="270"/>
        <end position="317"/>
    </location>
</feature>
<feature type="chain" id="PRO_5035480274" evidence="7">
    <location>
        <begin position="24"/>
        <end position="2819"/>
    </location>
</feature>
<dbReference type="OrthoDB" id="2015116at2759"/>
<feature type="compositionally biased region" description="Low complexity" evidence="6">
    <location>
        <begin position="1134"/>
        <end position="1149"/>
    </location>
</feature>
<dbReference type="Gene3D" id="2.60.120.260">
    <property type="entry name" value="Galactose-binding domain-like"/>
    <property type="match status" value="1"/>
</dbReference>
<dbReference type="PANTHER" id="PTHR36191:SF4">
    <property type="entry name" value="VWFD DOMAIN-CONTAINING PROTEIN"/>
    <property type="match status" value="1"/>
</dbReference>
<dbReference type="PROSITE" id="PS00615">
    <property type="entry name" value="C_TYPE_LECTIN_1"/>
    <property type="match status" value="1"/>
</dbReference>
<feature type="domain" description="WSC" evidence="10">
    <location>
        <begin position="2407"/>
        <end position="2498"/>
    </location>
</feature>
<dbReference type="InterPro" id="IPR008979">
    <property type="entry name" value="Galactose-bd-like_sf"/>
</dbReference>
<reference evidence="12" key="1">
    <citation type="submission" date="2022-01" db="EMBL/GenBank/DDBJ databases">
        <authorList>
            <person name="Braso-Vives M."/>
        </authorList>
    </citation>
    <scope>NUCLEOTIDE SEQUENCE</scope>
</reference>
<evidence type="ECO:0000259" key="8">
    <source>
        <dbReference type="SMART" id="SM00034"/>
    </source>
</evidence>
<gene>
    <name evidence="12" type="primary">ADAMTS9</name>
    <name evidence="12" type="ORF">BLAG_LOCUS29</name>
</gene>
<feature type="region of interest" description="Disordered" evidence="6">
    <location>
        <begin position="648"/>
        <end position="687"/>
    </location>
</feature>
<keyword evidence="5" id="KW-1015">Disulfide bond</keyword>
<dbReference type="SUPFAM" id="SSF57440">
    <property type="entry name" value="Kringle-like"/>
    <property type="match status" value="1"/>
</dbReference>
<keyword evidence="4" id="KW-0106">Calcium</keyword>
<feature type="region of interest" description="Disordered" evidence="6">
    <location>
        <begin position="2008"/>
        <end position="2028"/>
    </location>
</feature>
<dbReference type="Gene3D" id="2.40.20.10">
    <property type="entry name" value="Plasminogen Kringle 4"/>
    <property type="match status" value="1"/>
</dbReference>
<dbReference type="InterPro" id="IPR013806">
    <property type="entry name" value="Kringle-like"/>
</dbReference>
<evidence type="ECO:0000313" key="13">
    <source>
        <dbReference type="Proteomes" id="UP000838412"/>
    </source>
</evidence>
<dbReference type="PANTHER" id="PTHR36191">
    <property type="entry name" value="ENDO/EXONUCLEASE/PHOSPHATASE DOMAIN-CONTAINING PROTEIN-RELATED"/>
    <property type="match status" value="1"/>
</dbReference>
<dbReference type="InterPro" id="IPR018056">
    <property type="entry name" value="Kringle_CS"/>
</dbReference>
<feature type="compositionally biased region" description="Basic and acidic residues" evidence="6">
    <location>
        <begin position="30"/>
        <end position="123"/>
    </location>
</feature>
<dbReference type="SMART" id="SM00034">
    <property type="entry name" value="CLECT"/>
    <property type="match status" value="2"/>
</dbReference>
<accession>A0A8J9V5L9</accession>
<evidence type="ECO:0000256" key="7">
    <source>
        <dbReference type="SAM" id="SignalP"/>
    </source>
</evidence>
<evidence type="ECO:0000256" key="1">
    <source>
        <dbReference type="ARBA" id="ARBA00022572"/>
    </source>
</evidence>
<dbReference type="SMART" id="SM00607">
    <property type="entry name" value="FTP"/>
    <property type="match status" value="1"/>
</dbReference>
<feature type="compositionally biased region" description="Acidic residues" evidence="6">
    <location>
        <begin position="1855"/>
        <end position="1866"/>
    </location>
</feature>
<dbReference type="InterPro" id="IPR016187">
    <property type="entry name" value="CTDL_fold"/>
</dbReference>
<keyword evidence="1" id="KW-0420">Kringle</keyword>
<keyword evidence="3 7" id="KW-0732">Signal</keyword>
<dbReference type="CDD" id="cd00108">
    <property type="entry name" value="KR"/>
    <property type="match status" value="1"/>
</dbReference>
<feature type="domain" description="Kringle" evidence="9">
    <location>
        <begin position="2559"/>
        <end position="2640"/>
    </location>
</feature>
<evidence type="ECO:0000259" key="10">
    <source>
        <dbReference type="SMART" id="SM00321"/>
    </source>
</evidence>
<dbReference type="InterPro" id="IPR006585">
    <property type="entry name" value="FTP1"/>
</dbReference>
<dbReference type="InterPro" id="IPR057774">
    <property type="entry name" value="D8C_UMOD/GP2/OIT3-like"/>
</dbReference>
<dbReference type="Pfam" id="PF23283">
    <property type="entry name" value="D8C_UMOD"/>
    <property type="match status" value="6"/>
</dbReference>
<sequence length="2819" mass="312296">MAQQWLACVVVCTFFTLVLSGLASSMPRSGVRERGPGEREKDRGGVERSEGERERERGGRERERDRERGGRGRGRERERERGGEGEGERERGERERGRERGEGERERGGIEMNEGERGRGRERGVERENRYCSGSRYYILRDPWRSVQVEERHPPRRCDNAEGFAKARWYRFAGKAGTAMPTEPPPSDHRCGSDAPVWLNGTNPRYEDGVVRRKACARFAGDVCAWKWTIRVKRCPEGFLIYKLKPVKACRLTYCGLGIQNVTVDDVTKPVANKDEDGSGALEKQKEIPEGNDGSPQTTSPPPTATSTPISDGFLTYNGDDIGSGESDVKVHHACQDYHVLDEPQRSVHNQVDSNTVGSVLLCDKRSEVMDGQWYRFSGEGGDKMPTERPLSDHRCGTHAPVWMKGRHPTVKEGAVTRTVCAFWRGDECNWSWEIDVMACPGDYYVYKLQKPEVCLLAYCTTDGTPLTTVPPPTPSISDETLSENEDEVGSGEPYGKERETSYLATYKGWHYYKVPVTGVMTAANVKAACEAAGYATPCPGDRECRFSSSACVITGLLDCDHPMREVSHELCGSTPSADRCSQLHGVYQFMHKWTKGGACGAESGSWCAYGSYVRRDRYALCATSVGAPPTTVPPPQTTVLPPRTTVLPPLTTTPPPAPSVSDELLSDDEDEVGSGEPYVTDDVGSGEPYIPEREVSYLATYKDWHYFKVPVTGEMTSANVKAACEAAGFVTPCPGDIGCRFCSSSCVITGLKDRNPMNEVSKEMCGVSPNGCPLLHGVYQFMSNWGRGACGVESTEWCAYGYRNRYAFCATEQNVTTATPHNATTAPDDTTAAPNKEPRNCCGNILRQATEVVDQTSGYMVPDGWTMCYIDERDTAYHDTPCKNLLKGIPGYINAKELLASGGNFGCWHGHSGDSPGPAFASNNVIYQSCRDGLQQETQLSAWNVRRTTLGVCIKSTLCVGAQQTTVPPPTPSVSDELPSDDEDDVGSGEPYVIDDVGSGEPYIPEREVSYLATYKDWHYFKVPVTGEMTSANVKAACEAAGFVTPCPGDSGCRFCSSSCVLTGLKDRNPMNEVSKVMCGVSPNGCPLLHGVYQFMSNWGKGACGVESTEWCAYGYRNRYAFCATEQNVTTATPHDATTAPDDTTAAPNKEPNGAPQTTAPPPTPSISDELPGDDEDDVGSGESNNKGKNLALGKTTEQSSLWDAGYASNAVDGDRSTNWYGASCTHTAASLRDDVWDVGTTNPWWYVDLGSSYPIGKVVIVNRRAQKNSVTARISPFELHVGNSKDVAANPKCGQRHVFPAEEDEMVMRCGGIHGRYVGIRLPGENRILTLCEVEVYAEPLLSDDEDDDDVGSGAADESVDRLPCAQHHVIDDLWRHVSNTNESNTCDDDSNIKNGQWHRFMSGRRSMMIPTERPLSTRRCGTHAPVWMKGRHPTVEEGVVTRTACAFWSDDECHWSWEIDVMACPGDYYVYKLQKPTHCNLAYCTTYASLQTTVSPVTTVPVPTAPFPSDDEDHDVGSGEVDDSVDDGPCAEHYRLDGMWRNVNNIEGTVHVRKRCDKNRGELEDGQWHRFSGKRGSDMMIPTERPLSTHHCGTHAPVWMKGRHPTVEERAVTRTACAFWGNDECHWSWEIDVMACPGDYYVYKLQKPTHCNLAYCTTYANLQTTVSPVTTVPFPTAPFPGDDEDHDVGSGKADNSVDDGPCAEHYKLDGMWRNVNNIEGTVHVRKKCDKNRGELEDGQWHRFSGKRGSDMMIPTKRPLSTHRCRTHAPVWMKGRHPTVEEGVVTRTACAFWGNDECHWSWEIDVMACPGDYYVYKLQKPTHCNLAYCTTYVTPRTRISSLRTIPTPTEAPPSEDEDNADPEELPGSAYTYVTPLACEKHYVLDEPWRSVKTHRDKEYKCDQRTRLQHRHWYRFVGEGGDMMPTKRPPATNRCGTHAPVWMTGAHPNVEEGAVKRRVCAFWEEDECHWSWGIYVMACPGGYYVYRLPKPKICQSAYCTTDSFGVDAEGSGEPEGSGPGDDEDDIIFEGSEEEPLPSQESINVCPENNVVTLPGGKKYVADDGTRTYEDAQKECRRRGGIVAIPRSQGEQRELVFLKNCVSSDNQFWLGVRWRSEGWMDGRGTPLGDFTTWAPGEPDDRYNGYRCAHVVYGSKEGDRRNNWAETNCNSLYNYVCEIEEVPYSKAASCSEVKSLHPAGKDGEYTLYPLSTCKDVSIRVYCHNMASEQPEEFLTLPSGPGTNFANIYADRLRDNYGGRCDGPLQDPYSRRAGTTKFSKIRIKFEDYKVKVVRDDFTFANTQGDNNVSYGEAGDCYSWKQGCAKGTFVLDLTGTGLSLAPDVHWIMEERYPEYISINDLFISEDRTVASARCGGWCGHCWPAGKNLLLSHPQCDSNSLNSKAKGKDMKDIYLGCYKDGKRRRLPHALLISADMTADLCVKHCREKGHAYAGTQYHKECWCGDKLPRRGPREDNECATPCGGNQKEMCGGGWRLSVYAGTESWELPTSYLPMLRKEAGRQEDVHKSRPKSRVLARLGYSVIKMYSRHRKFGVDAAAPPDGHECQTSDGASYRGTVAVTTSGRTCQRWDQQTPHEHTRTSANYPSSGLEENFCRNPDGTSGVWCYTTDPNKRWELCDVPVCGSIPENPATQPPVSTEVAATTASLHENPATQVPVHKATDATSTVCPVSGYVHVNGACYKGFAEPKTYDDARQRCAADGGLLAMPTDRATNRFISNLHRASSWLGLTDANSEGRWVFEDGQTLKSSGFANWGRHEPNNADGNEDCAEVLSTRSLWNDVPCNSTKGFTCQIGQGMRYKSATER</sequence>
<dbReference type="SMART" id="SM00130">
    <property type="entry name" value="KR"/>
    <property type="match status" value="1"/>
</dbReference>
<dbReference type="PROSITE" id="PS00021">
    <property type="entry name" value="KRINGLE_1"/>
    <property type="match status" value="1"/>
</dbReference>
<feature type="region of interest" description="Disordered" evidence="6">
    <location>
        <begin position="25"/>
        <end position="123"/>
    </location>
</feature>
<dbReference type="InterPro" id="IPR038178">
    <property type="entry name" value="Kringle_sf"/>
</dbReference>
<dbReference type="Pfam" id="PF00051">
    <property type="entry name" value="Kringle"/>
    <property type="match status" value="1"/>
</dbReference>
<evidence type="ECO:0000256" key="5">
    <source>
        <dbReference type="ARBA" id="ARBA00023157"/>
    </source>
</evidence>